<protein>
    <submittedName>
        <fullName evidence="6">Colicin V production protein</fullName>
    </submittedName>
</protein>
<organism evidence="6 7">
    <name type="scientific">Methylotenera oryzisoli</name>
    <dbReference type="NCBI Taxonomy" id="2080758"/>
    <lineage>
        <taxon>Bacteria</taxon>
        <taxon>Pseudomonadati</taxon>
        <taxon>Pseudomonadota</taxon>
        <taxon>Betaproteobacteria</taxon>
        <taxon>Nitrosomonadales</taxon>
        <taxon>Methylophilaceae</taxon>
        <taxon>Methylotenera</taxon>
    </lineage>
</organism>
<feature type="transmembrane region" description="Helical" evidence="5">
    <location>
        <begin position="64"/>
        <end position="88"/>
    </location>
</feature>
<accession>A0A4Y9VRG2</accession>
<dbReference type="RefSeq" id="WP_135277315.1">
    <property type="nucleotide sequence ID" value="NZ_PQVH01000008.1"/>
</dbReference>
<evidence type="ECO:0000256" key="5">
    <source>
        <dbReference type="SAM" id="Phobius"/>
    </source>
</evidence>
<dbReference type="OrthoDB" id="9810601at2"/>
<comment type="subcellular location">
    <subcellularLocation>
        <location evidence="1">Membrane</location>
        <topology evidence="1">Multi-pass membrane protein</topology>
    </subcellularLocation>
</comment>
<dbReference type="Pfam" id="PF02674">
    <property type="entry name" value="Colicin_V"/>
    <property type="match status" value="1"/>
</dbReference>
<keyword evidence="7" id="KW-1185">Reference proteome</keyword>
<evidence type="ECO:0000256" key="3">
    <source>
        <dbReference type="ARBA" id="ARBA00022989"/>
    </source>
</evidence>
<comment type="caution">
    <text evidence="6">The sequence shown here is derived from an EMBL/GenBank/DDBJ whole genome shotgun (WGS) entry which is preliminary data.</text>
</comment>
<feature type="transmembrane region" description="Helical" evidence="5">
    <location>
        <begin position="100"/>
        <end position="123"/>
    </location>
</feature>
<name>A0A4Y9VRG2_9PROT</name>
<dbReference type="Proteomes" id="UP000297706">
    <property type="component" value="Unassembled WGS sequence"/>
</dbReference>
<keyword evidence="2 5" id="KW-0812">Transmembrane</keyword>
<dbReference type="GO" id="GO:0016020">
    <property type="term" value="C:membrane"/>
    <property type="evidence" value="ECO:0007669"/>
    <property type="project" value="UniProtKB-SubCell"/>
</dbReference>
<dbReference type="EMBL" id="PQVH01000008">
    <property type="protein sequence ID" value="TFW71697.1"/>
    <property type="molecule type" value="Genomic_DNA"/>
</dbReference>
<evidence type="ECO:0000313" key="7">
    <source>
        <dbReference type="Proteomes" id="UP000297706"/>
    </source>
</evidence>
<dbReference type="InterPro" id="IPR052719">
    <property type="entry name" value="CvpA-like"/>
</dbReference>
<dbReference type="InterPro" id="IPR003825">
    <property type="entry name" value="Colicin-V_CvpA"/>
</dbReference>
<reference evidence="6 7" key="1">
    <citation type="submission" date="2018-02" db="EMBL/GenBank/DDBJ databases">
        <title>A novel lanthanide dependent methylotroph, Methylotenera sp. La3113.</title>
        <authorList>
            <person name="Lv H."/>
            <person name="Tani A."/>
        </authorList>
    </citation>
    <scope>NUCLEOTIDE SEQUENCE [LARGE SCALE GENOMIC DNA]</scope>
    <source>
        <strain evidence="6 7">La3113</strain>
    </source>
</reference>
<feature type="transmembrane region" description="Helical" evidence="5">
    <location>
        <begin position="6"/>
        <end position="21"/>
    </location>
</feature>
<proteinExistence type="predicted"/>
<dbReference type="GO" id="GO:0009403">
    <property type="term" value="P:toxin biosynthetic process"/>
    <property type="evidence" value="ECO:0007669"/>
    <property type="project" value="InterPro"/>
</dbReference>
<evidence type="ECO:0000256" key="1">
    <source>
        <dbReference type="ARBA" id="ARBA00004141"/>
    </source>
</evidence>
<dbReference type="PANTHER" id="PTHR36926:SF1">
    <property type="entry name" value="COLICIN V PRODUCTION PROTEIN"/>
    <property type="match status" value="1"/>
</dbReference>
<keyword evidence="3 5" id="KW-1133">Transmembrane helix</keyword>
<sequence length="163" mass="17826">MTIFDYIVLIIIGLSVILSVMRGMIREVLAIVGLVAAFYVGVTYTNQLLPMMPVDIPNDALRVLAAFLVLFLATLLLATLLGIALSAIFKKAGLGWLNRFLGALFGVARGLLIVCVIVFLAGLTDIPKDPRWRNAMFSAPIEALVVNLLPWMPESIAKHVKYD</sequence>
<feature type="transmembrane region" description="Helical" evidence="5">
    <location>
        <begin position="28"/>
        <end position="44"/>
    </location>
</feature>
<dbReference type="AlphaFoldDB" id="A0A4Y9VRG2"/>
<evidence type="ECO:0000256" key="2">
    <source>
        <dbReference type="ARBA" id="ARBA00022692"/>
    </source>
</evidence>
<evidence type="ECO:0000313" key="6">
    <source>
        <dbReference type="EMBL" id="TFW71697.1"/>
    </source>
</evidence>
<keyword evidence="4 5" id="KW-0472">Membrane</keyword>
<evidence type="ECO:0000256" key="4">
    <source>
        <dbReference type="ARBA" id="ARBA00023136"/>
    </source>
</evidence>
<gene>
    <name evidence="6" type="ORF">C3Y98_06325</name>
</gene>
<dbReference type="PANTHER" id="PTHR36926">
    <property type="entry name" value="COLICIN V PRODUCTION PROTEIN"/>
    <property type="match status" value="1"/>
</dbReference>